<protein>
    <submittedName>
        <fullName evidence="6">Peptide/nickel transport system substrate-binding protein</fullName>
    </submittedName>
</protein>
<dbReference type="GO" id="GO:0042597">
    <property type="term" value="C:periplasmic space"/>
    <property type="evidence" value="ECO:0007669"/>
    <property type="project" value="UniProtKB-ARBA"/>
</dbReference>
<dbReference type="GO" id="GO:1904680">
    <property type="term" value="F:peptide transmembrane transporter activity"/>
    <property type="evidence" value="ECO:0007669"/>
    <property type="project" value="TreeGrafter"/>
</dbReference>
<dbReference type="InterPro" id="IPR000914">
    <property type="entry name" value="SBP_5_dom"/>
</dbReference>
<dbReference type="AlphaFoldDB" id="A0A853DC21"/>
<dbReference type="PANTHER" id="PTHR30290:SF9">
    <property type="entry name" value="OLIGOPEPTIDE-BINDING PROTEIN APPA"/>
    <property type="match status" value="1"/>
</dbReference>
<evidence type="ECO:0000313" key="7">
    <source>
        <dbReference type="Proteomes" id="UP000571817"/>
    </source>
</evidence>
<name>A0A853DC21_9MICO</name>
<dbReference type="PANTHER" id="PTHR30290">
    <property type="entry name" value="PERIPLASMIC BINDING COMPONENT OF ABC TRANSPORTER"/>
    <property type="match status" value="1"/>
</dbReference>
<evidence type="ECO:0000256" key="2">
    <source>
        <dbReference type="ARBA" id="ARBA00022448"/>
    </source>
</evidence>
<evidence type="ECO:0000256" key="4">
    <source>
        <dbReference type="SAM" id="SignalP"/>
    </source>
</evidence>
<feature type="chain" id="PRO_5039324683" evidence="4">
    <location>
        <begin position="24"/>
        <end position="524"/>
    </location>
</feature>
<dbReference type="GO" id="GO:0043190">
    <property type="term" value="C:ATP-binding cassette (ABC) transporter complex"/>
    <property type="evidence" value="ECO:0007669"/>
    <property type="project" value="InterPro"/>
</dbReference>
<accession>A0A853DC21</accession>
<feature type="signal peptide" evidence="4">
    <location>
        <begin position="1"/>
        <end position="23"/>
    </location>
</feature>
<evidence type="ECO:0000259" key="5">
    <source>
        <dbReference type="Pfam" id="PF00496"/>
    </source>
</evidence>
<evidence type="ECO:0000256" key="1">
    <source>
        <dbReference type="ARBA" id="ARBA00005695"/>
    </source>
</evidence>
<dbReference type="PROSITE" id="PS51257">
    <property type="entry name" value="PROKAR_LIPOPROTEIN"/>
    <property type="match status" value="1"/>
</dbReference>
<dbReference type="RefSeq" id="WP_179481102.1">
    <property type="nucleotide sequence ID" value="NZ_JACCFW010000001.1"/>
</dbReference>
<dbReference type="GO" id="GO:0015833">
    <property type="term" value="P:peptide transport"/>
    <property type="evidence" value="ECO:0007669"/>
    <property type="project" value="TreeGrafter"/>
</dbReference>
<dbReference type="InterPro" id="IPR030678">
    <property type="entry name" value="Peptide/Ni-bd"/>
</dbReference>
<dbReference type="PIRSF" id="PIRSF002741">
    <property type="entry name" value="MppA"/>
    <property type="match status" value="1"/>
</dbReference>
<dbReference type="InterPro" id="IPR039424">
    <property type="entry name" value="SBP_5"/>
</dbReference>
<dbReference type="Gene3D" id="3.40.190.10">
    <property type="entry name" value="Periplasmic binding protein-like II"/>
    <property type="match status" value="1"/>
</dbReference>
<keyword evidence="2" id="KW-0813">Transport</keyword>
<keyword evidence="7" id="KW-1185">Reference proteome</keyword>
<proteinExistence type="inferred from homology"/>
<dbReference type="Gene3D" id="3.10.105.10">
    <property type="entry name" value="Dipeptide-binding Protein, Domain 3"/>
    <property type="match status" value="1"/>
</dbReference>
<dbReference type="Proteomes" id="UP000571817">
    <property type="component" value="Unassembled WGS sequence"/>
</dbReference>
<feature type="domain" description="Solute-binding protein family 5" evidence="5">
    <location>
        <begin position="91"/>
        <end position="439"/>
    </location>
</feature>
<reference evidence="6 7" key="1">
    <citation type="submission" date="2020-07" db="EMBL/GenBank/DDBJ databases">
        <title>Sequencing the genomes of 1000 actinobacteria strains.</title>
        <authorList>
            <person name="Klenk H.-P."/>
        </authorList>
    </citation>
    <scope>NUCLEOTIDE SEQUENCE [LARGE SCALE GENOMIC DNA]</scope>
    <source>
        <strain evidence="6 7">DSM 29531</strain>
    </source>
</reference>
<sequence length="524" mass="56780">MRRKVLSLTTVGALAMGSVALSACSGGASGGTSGTNADVGTPVQGGNLVVARAQDAKSMNNILTFDNTSIFTFEQMLQPLFTVTPDGKGTTPLLAKGYTISADKMTYTIQLKPGIKFSTGTEMTSADVKFSIDQDTKYASTGWGYINSSIKQVSAPSKYVVVVTLKHPWAPLIADLALFSNAVVPNNYGGKTMDAFYQAPVGTGPFKWGEWKRGQYLKLLANPNYWQKGYPHLQSVTFNVVPDSNTRKLQVQGGQADVDEYPDWSTFQSVGSPTVSATAFPSTELDYVAFNEAKKPFQDIHVRRAISAMIDRQAIVKAVLFNHGTAANSLLMPGVPFYQKSTPGIMKDAALAKSELAQSSVPNGFSTTLLIPSGDASKMTTAQIIQSDLKPYNINVTIKQLDPTANHNAQQNMQYEMGLSAWTMDIPDPDEWTSFAVDPAGGAKSAYTNYSSPTAIKLNREAEQTVDPTKRAALYNQLQDVTAHDAPLAYLYYAPFAYGVSKKVHRFEVTPLGNYPLADVWKSK</sequence>
<dbReference type="SUPFAM" id="SSF53850">
    <property type="entry name" value="Periplasmic binding protein-like II"/>
    <property type="match status" value="1"/>
</dbReference>
<keyword evidence="3 4" id="KW-0732">Signal</keyword>
<comment type="similarity">
    <text evidence="1">Belongs to the bacterial solute-binding protein 5 family.</text>
</comment>
<comment type="caution">
    <text evidence="6">The sequence shown here is derived from an EMBL/GenBank/DDBJ whole genome shotgun (WGS) entry which is preliminary data.</text>
</comment>
<organism evidence="6 7">
    <name type="scientific">Allobranchiibius huperziae</name>
    <dbReference type="NCBI Taxonomy" id="1874116"/>
    <lineage>
        <taxon>Bacteria</taxon>
        <taxon>Bacillati</taxon>
        <taxon>Actinomycetota</taxon>
        <taxon>Actinomycetes</taxon>
        <taxon>Micrococcales</taxon>
        <taxon>Dermacoccaceae</taxon>
        <taxon>Allobranchiibius</taxon>
    </lineage>
</organism>
<dbReference type="Pfam" id="PF00496">
    <property type="entry name" value="SBP_bac_5"/>
    <property type="match status" value="1"/>
</dbReference>
<dbReference type="EMBL" id="JACCFW010000001">
    <property type="protein sequence ID" value="NYJ74872.1"/>
    <property type="molecule type" value="Genomic_DNA"/>
</dbReference>
<dbReference type="Gene3D" id="3.90.76.10">
    <property type="entry name" value="Dipeptide-binding Protein, Domain 1"/>
    <property type="match status" value="1"/>
</dbReference>
<evidence type="ECO:0000313" key="6">
    <source>
        <dbReference type="EMBL" id="NYJ74872.1"/>
    </source>
</evidence>
<dbReference type="CDD" id="cd00995">
    <property type="entry name" value="PBP2_NikA_DppA_OppA_like"/>
    <property type="match status" value="1"/>
</dbReference>
<evidence type="ECO:0000256" key="3">
    <source>
        <dbReference type="ARBA" id="ARBA00022729"/>
    </source>
</evidence>
<gene>
    <name evidence="6" type="ORF">HNR15_001835</name>
</gene>